<reference evidence="2 3" key="1">
    <citation type="submission" date="2016-09" db="EMBL/GenBank/DDBJ databases">
        <title>Aspergillus awamori IFM 58123T.</title>
        <authorList>
            <person name="Kusuya Y."/>
            <person name="Shimizu M."/>
            <person name="Takahashi H."/>
            <person name="Yaguchi T."/>
        </authorList>
    </citation>
    <scope>NUCLEOTIDE SEQUENCE [LARGE SCALE GENOMIC DNA]</scope>
    <source>
        <strain evidence="2 3">IFM 58123</strain>
    </source>
</reference>
<dbReference type="STRING" id="105351.A0A401KFF0"/>
<dbReference type="Proteomes" id="UP000286921">
    <property type="component" value="Unassembled WGS sequence"/>
</dbReference>
<keyword evidence="3" id="KW-1185">Reference proteome</keyword>
<dbReference type="InterPro" id="IPR045851">
    <property type="entry name" value="AMP-bd_C_sf"/>
</dbReference>
<organism evidence="2 3">
    <name type="scientific">Aspergillus awamori</name>
    <name type="common">Black koji mold</name>
    <dbReference type="NCBI Taxonomy" id="105351"/>
    <lineage>
        <taxon>Eukaryota</taxon>
        <taxon>Fungi</taxon>
        <taxon>Dikarya</taxon>
        <taxon>Ascomycota</taxon>
        <taxon>Pezizomycotina</taxon>
        <taxon>Eurotiomycetes</taxon>
        <taxon>Eurotiomycetidae</taxon>
        <taxon>Eurotiales</taxon>
        <taxon>Aspergillaceae</taxon>
        <taxon>Aspergillus</taxon>
    </lineage>
</organism>
<gene>
    <name evidence="2" type="ORF">AAWM_00949</name>
</gene>
<feature type="domain" description="AMP-binding enzyme C-terminal" evidence="1">
    <location>
        <begin position="138"/>
        <end position="220"/>
    </location>
</feature>
<protein>
    <submittedName>
        <fullName evidence="2">Malonate--CoA ligase</fullName>
    </submittedName>
</protein>
<dbReference type="GO" id="GO:0016877">
    <property type="term" value="F:ligase activity, forming carbon-sulfur bonds"/>
    <property type="evidence" value="ECO:0007669"/>
    <property type="project" value="UniProtKB-ARBA"/>
</dbReference>
<name>A0A401KFF0_ASPAW</name>
<accession>A0A401KFF0</accession>
<dbReference type="Pfam" id="PF13193">
    <property type="entry name" value="AMP-binding_C"/>
    <property type="match status" value="1"/>
</dbReference>
<dbReference type="PANTHER" id="PTHR43767:SF10">
    <property type="entry name" value="SURFACTIN SYNTHASE SUBUNIT 1"/>
    <property type="match status" value="1"/>
</dbReference>
<comment type="caution">
    <text evidence="2">The sequence shown here is derived from an EMBL/GenBank/DDBJ whole genome shotgun (WGS) entry which is preliminary data.</text>
</comment>
<proteinExistence type="predicted"/>
<dbReference type="AlphaFoldDB" id="A0A401KFF0"/>
<evidence type="ECO:0000259" key="1">
    <source>
        <dbReference type="Pfam" id="PF13193"/>
    </source>
</evidence>
<dbReference type="Gene3D" id="3.30.300.30">
    <property type="match status" value="1"/>
</dbReference>
<dbReference type="EMBL" id="BDHI01000001">
    <property type="protein sequence ID" value="GCB18064.1"/>
    <property type="molecule type" value="Genomic_DNA"/>
</dbReference>
<dbReference type="InterPro" id="IPR050237">
    <property type="entry name" value="ATP-dep_AMP-bd_enzyme"/>
</dbReference>
<evidence type="ECO:0000313" key="2">
    <source>
        <dbReference type="EMBL" id="GCB18064.1"/>
    </source>
</evidence>
<dbReference type="InterPro" id="IPR025110">
    <property type="entry name" value="AMP-bd_C"/>
</dbReference>
<evidence type="ECO:0000313" key="3">
    <source>
        <dbReference type="Proteomes" id="UP000286921"/>
    </source>
</evidence>
<sequence length="266" mass="30466">MTDTYYVPQLPWFTQFFQHWQRSPERILIRDLETGKEASVTEFLYDVIRHGSYLRSQLSEEIQSQLRDPNEEVFIAIVASAGYISGNANVMDNVFDSSDFYKTGDLGRIGPGREIFVLGRARQDVIRYFGWKVNALDVEESIRQHPEVSQTFVLGIADEHTCQRVAALIVRKPVASCGSFKLAALRRWLAIEQKLPAFKLPTMLRTISKGDPIPMTDSGKPLKKKIEDVYFRLHPVADRQVEIWDITTQEEGIGNRQWDWEGGSAK</sequence>
<dbReference type="PANTHER" id="PTHR43767">
    <property type="entry name" value="LONG-CHAIN-FATTY-ACID--COA LIGASE"/>
    <property type="match status" value="1"/>
</dbReference>
<dbReference type="SUPFAM" id="SSF56801">
    <property type="entry name" value="Acetyl-CoA synthetase-like"/>
    <property type="match status" value="1"/>
</dbReference>
<keyword evidence="2" id="KW-0436">Ligase</keyword>